<evidence type="ECO:0000313" key="2">
    <source>
        <dbReference type="WBParaSite" id="PS1159_v2.g5274.t1"/>
    </source>
</evidence>
<protein>
    <submittedName>
        <fullName evidence="2">Uncharacterized protein</fullName>
    </submittedName>
</protein>
<proteinExistence type="predicted"/>
<accession>A0AC35GI89</accession>
<reference evidence="2" key="1">
    <citation type="submission" date="2022-11" db="UniProtKB">
        <authorList>
            <consortium name="WormBaseParasite"/>
        </authorList>
    </citation>
    <scope>IDENTIFICATION</scope>
</reference>
<evidence type="ECO:0000313" key="1">
    <source>
        <dbReference type="Proteomes" id="UP000887580"/>
    </source>
</evidence>
<name>A0AC35GI89_9BILA</name>
<sequence>MAASSSILASDVVSTFFGKRAWPGCPSKKQDWGYPESMIHYIAKNPSSAKVYQKMIQSCKYFFENNPVLVVSKLEAFQENEKCDICSNKTNECKKNKGKCCVRIDIAKVSSKFWLLDEFDIGKSAQNFFSVFCSKMYRCEINRLGIWKMVIVFDDLQLLTSSAKQITLWRNSITYNDGKPV</sequence>
<organism evidence="1 2">
    <name type="scientific">Panagrolaimus sp. PS1159</name>
    <dbReference type="NCBI Taxonomy" id="55785"/>
    <lineage>
        <taxon>Eukaryota</taxon>
        <taxon>Metazoa</taxon>
        <taxon>Ecdysozoa</taxon>
        <taxon>Nematoda</taxon>
        <taxon>Chromadorea</taxon>
        <taxon>Rhabditida</taxon>
        <taxon>Tylenchina</taxon>
        <taxon>Panagrolaimomorpha</taxon>
        <taxon>Panagrolaimoidea</taxon>
        <taxon>Panagrolaimidae</taxon>
        <taxon>Panagrolaimus</taxon>
    </lineage>
</organism>
<dbReference type="Proteomes" id="UP000887580">
    <property type="component" value="Unplaced"/>
</dbReference>
<dbReference type="WBParaSite" id="PS1159_v2.g5274.t1">
    <property type="protein sequence ID" value="PS1159_v2.g5274.t1"/>
    <property type="gene ID" value="PS1159_v2.g5274"/>
</dbReference>